<sequence length="108" mass="11371">MTVQVKFTPGPAAVAEVASDPSTGTYALRLQLDPGTLVITAQRGPDGPRELAAFLTRVAKEAGLLAVVLDPTESCHALTDERNDEAQAGLADWYGESGAGRRVPELPR</sequence>
<dbReference type="Proteomes" id="UP000239494">
    <property type="component" value="Unassembled WGS sequence"/>
</dbReference>
<dbReference type="OrthoDB" id="3690858at2"/>
<proteinExistence type="predicted"/>
<accession>A0A2T0TLN2</accession>
<name>A0A2T0TLN2_9PSEU</name>
<dbReference type="EMBL" id="PVTF01000001">
    <property type="protein sequence ID" value="PRY46620.1"/>
    <property type="molecule type" value="Genomic_DNA"/>
</dbReference>
<dbReference type="RefSeq" id="WP_106185617.1">
    <property type="nucleotide sequence ID" value="NZ_PVTF01000001.1"/>
</dbReference>
<gene>
    <name evidence="2" type="ORF">CLV43_101898</name>
</gene>
<comment type="caution">
    <text evidence="2">The sequence shown here is derived from an EMBL/GenBank/DDBJ whole genome shotgun (WGS) entry which is preliminary data.</text>
</comment>
<organism evidence="2 3">
    <name type="scientific">Umezawaea tangerina</name>
    <dbReference type="NCBI Taxonomy" id="84725"/>
    <lineage>
        <taxon>Bacteria</taxon>
        <taxon>Bacillati</taxon>
        <taxon>Actinomycetota</taxon>
        <taxon>Actinomycetes</taxon>
        <taxon>Pseudonocardiales</taxon>
        <taxon>Pseudonocardiaceae</taxon>
        <taxon>Umezawaea</taxon>
    </lineage>
</organism>
<keyword evidence="3" id="KW-1185">Reference proteome</keyword>
<reference evidence="2 3" key="1">
    <citation type="submission" date="2018-03" db="EMBL/GenBank/DDBJ databases">
        <title>Genomic Encyclopedia of Archaeal and Bacterial Type Strains, Phase II (KMG-II): from individual species to whole genera.</title>
        <authorList>
            <person name="Goeker M."/>
        </authorList>
    </citation>
    <scope>NUCLEOTIDE SEQUENCE [LARGE SCALE GENOMIC DNA]</scope>
    <source>
        <strain evidence="2 3">DSM 44720</strain>
    </source>
</reference>
<dbReference type="AlphaFoldDB" id="A0A2T0TLN2"/>
<feature type="region of interest" description="Disordered" evidence="1">
    <location>
        <begin position="89"/>
        <end position="108"/>
    </location>
</feature>
<protein>
    <submittedName>
        <fullName evidence="2">Uncharacterized protein</fullName>
    </submittedName>
</protein>
<evidence type="ECO:0000256" key="1">
    <source>
        <dbReference type="SAM" id="MobiDB-lite"/>
    </source>
</evidence>
<evidence type="ECO:0000313" key="3">
    <source>
        <dbReference type="Proteomes" id="UP000239494"/>
    </source>
</evidence>
<evidence type="ECO:0000313" key="2">
    <source>
        <dbReference type="EMBL" id="PRY46620.1"/>
    </source>
</evidence>